<dbReference type="GO" id="GO:0000978">
    <property type="term" value="F:RNA polymerase II cis-regulatory region sequence-specific DNA binding"/>
    <property type="evidence" value="ECO:0007669"/>
    <property type="project" value="TreeGrafter"/>
</dbReference>
<gene>
    <name evidence="8" type="primary">RFG1</name>
    <name evidence="8" type="ORF">H4R34_002386</name>
</gene>
<dbReference type="InterPro" id="IPR051356">
    <property type="entry name" value="SOX/SOX-like_TF"/>
</dbReference>
<dbReference type="SUPFAM" id="SSF47095">
    <property type="entry name" value="HMG-box"/>
    <property type="match status" value="1"/>
</dbReference>
<comment type="caution">
    <text evidence="8">The sequence shown here is derived from an EMBL/GenBank/DDBJ whole genome shotgun (WGS) entry which is preliminary data.</text>
</comment>
<dbReference type="PANTHER" id="PTHR45789">
    <property type="entry name" value="FI18025P1"/>
    <property type="match status" value="1"/>
</dbReference>
<evidence type="ECO:0000256" key="6">
    <source>
        <dbReference type="SAM" id="MobiDB-lite"/>
    </source>
</evidence>
<dbReference type="FunFam" id="1.10.30.10:FF:000041">
    <property type="entry name" value="HMG box family protein"/>
    <property type="match status" value="1"/>
</dbReference>
<keyword evidence="3" id="KW-0804">Transcription</keyword>
<dbReference type="Pfam" id="PF00505">
    <property type="entry name" value="HMG_box"/>
    <property type="match status" value="1"/>
</dbReference>
<keyword evidence="2 5" id="KW-0238">DNA-binding</keyword>
<dbReference type="Gene3D" id="1.10.30.10">
    <property type="entry name" value="High mobility group box domain"/>
    <property type="match status" value="1"/>
</dbReference>
<evidence type="ECO:0000256" key="4">
    <source>
        <dbReference type="ARBA" id="ARBA00023242"/>
    </source>
</evidence>
<organism evidence="8 9">
    <name type="scientific">Dimargaris verticillata</name>
    <dbReference type="NCBI Taxonomy" id="2761393"/>
    <lineage>
        <taxon>Eukaryota</taxon>
        <taxon>Fungi</taxon>
        <taxon>Fungi incertae sedis</taxon>
        <taxon>Zoopagomycota</taxon>
        <taxon>Kickxellomycotina</taxon>
        <taxon>Dimargaritomycetes</taxon>
        <taxon>Dimargaritales</taxon>
        <taxon>Dimargaritaceae</taxon>
        <taxon>Dimargaris</taxon>
    </lineage>
</organism>
<evidence type="ECO:0000256" key="2">
    <source>
        <dbReference type="ARBA" id="ARBA00023125"/>
    </source>
</evidence>
<evidence type="ECO:0000313" key="8">
    <source>
        <dbReference type="EMBL" id="KAJ1980636.1"/>
    </source>
</evidence>
<evidence type="ECO:0000256" key="3">
    <source>
        <dbReference type="ARBA" id="ARBA00023163"/>
    </source>
</evidence>
<dbReference type="GO" id="GO:0005634">
    <property type="term" value="C:nucleus"/>
    <property type="evidence" value="ECO:0007669"/>
    <property type="project" value="UniProtKB-UniRule"/>
</dbReference>
<keyword evidence="9" id="KW-1185">Reference proteome</keyword>
<sequence>MAHSFADLFLTGINDSSIDEYAALLAGSMSGLYVPELNTTPYCAPTTAPALYIAAGSQSAAGNALLQTPPLSPKPAPVEAGKPKRTTRTRSRSRSSPNHIPRPRNAFIIYRQEKHQHVAQACPPNTPNKEISKIIGDMWKNEPEVVKTEYHRQAEQEKKNHATMYPGYKYCPRKSKNTKKLRIAAPKPDVSPISPALDAVPSPSLTATNNVPALTAPSAASHNSMLTASGLAPEYACNPHLMAAAFPNMSLLHPMSAAATVLPQVSSPGSSASFASYSSPNMGTAEFGPSTLSSLTSSPALSAPLDYSLFTLDDMAASSAMSTAADNHYTVAFAPITSLPTSMPATAAALGDVGLNYDFFNAFVDQS</sequence>
<feature type="domain" description="HMG box" evidence="7">
    <location>
        <begin position="100"/>
        <end position="169"/>
    </location>
</feature>
<dbReference type="SMART" id="SM00398">
    <property type="entry name" value="HMG"/>
    <property type="match status" value="1"/>
</dbReference>
<dbReference type="PANTHER" id="PTHR45789:SF2">
    <property type="entry name" value="FI18025P1"/>
    <property type="match status" value="1"/>
</dbReference>
<dbReference type="AlphaFoldDB" id="A0A9W8ECY6"/>
<dbReference type="EMBL" id="JANBQB010000159">
    <property type="protein sequence ID" value="KAJ1980636.1"/>
    <property type="molecule type" value="Genomic_DNA"/>
</dbReference>
<reference evidence="8" key="1">
    <citation type="submission" date="2022-07" db="EMBL/GenBank/DDBJ databases">
        <title>Phylogenomic reconstructions and comparative analyses of Kickxellomycotina fungi.</title>
        <authorList>
            <person name="Reynolds N.K."/>
            <person name="Stajich J.E."/>
            <person name="Barry K."/>
            <person name="Grigoriev I.V."/>
            <person name="Crous P."/>
            <person name="Smith M.E."/>
        </authorList>
    </citation>
    <scope>NUCLEOTIDE SEQUENCE</scope>
    <source>
        <strain evidence="8">RSA 567</strain>
    </source>
</reference>
<dbReference type="CDD" id="cd01389">
    <property type="entry name" value="HMG-box_ROX1-like"/>
    <property type="match status" value="1"/>
</dbReference>
<protein>
    <submittedName>
        <fullName evidence="8">Slightly ste11-like protein</fullName>
    </submittedName>
</protein>
<accession>A0A9W8ECY6</accession>
<evidence type="ECO:0000256" key="5">
    <source>
        <dbReference type="PROSITE-ProRule" id="PRU00267"/>
    </source>
</evidence>
<keyword evidence="4 5" id="KW-0539">Nucleus</keyword>
<evidence type="ECO:0000313" key="9">
    <source>
        <dbReference type="Proteomes" id="UP001151582"/>
    </source>
</evidence>
<dbReference type="GO" id="GO:0000981">
    <property type="term" value="F:DNA-binding transcription factor activity, RNA polymerase II-specific"/>
    <property type="evidence" value="ECO:0007669"/>
    <property type="project" value="TreeGrafter"/>
</dbReference>
<feature type="DNA-binding region" description="HMG box" evidence="5">
    <location>
        <begin position="100"/>
        <end position="169"/>
    </location>
</feature>
<proteinExistence type="predicted"/>
<keyword evidence="1" id="KW-0805">Transcription regulation</keyword>
<dbReference type="InterPro" id="IPR009071">
    <property type="entry name" value="HMG_box_dom"/>
</dbReference>
<dbReference type="InterPro" id="IPR036910">
    <property type="entry name" value="HMG_box_dom_sf"/>
</dbReference>
<evidence type="ECO:0000259" key="7">
    <source>
        <dbReference type="PROSITE" id="PS50118"/>
    </source>
</evidence>
<dbReference type="PROSITE" id="PS50118">
    <property type="entry name" value="HMG_BOX_2"/>
    <property type="match status" value="1"/>
</dbReference>
<evidence type="ECO:0000256" key="1">
    <source>
        <dbReference type="ARBA" id="ARBA00023015"/>
    </source>
</evidence>
<dbReference type="OrthoDB" id="6247875at2759"/>
<feature type="region of interest" description="Disordered" evidence="6">
    <location>
        <begin position="64"/>
        <end position="104"/>
    </location>
</feature>
<feature type="compositionally biased region" description="Basic residues" evidence="6">
    <location>
        <begin position="83"/>
        <end position="93"/>
    </location>
</feature>
<name>A0A9W8ECY6_9FUNG</name>
<dbReference type="Proteomes" id="UP001151582">
    <property type="component" value="Unassembled WGS sequence"/>
</dbReference>